<comment type="subcellular location">
    <subcellularLocation>
        <location evidence="1">Endomembrane system</location>
    </subcellularLocation>
</comment>
<protein>
    <recommendedName>
        <fullName evidence="5">Clathrin/coatomer adaptor adaptin-like N-terminal domain-containing protein</fullName>
    </recommendedName>
</protein>
<keyword evidence="4" id="KW-0472">Membrane</keyword>
<dbReference type="SUPFAM" id="SSF48371">
    <property type="entry name" value="ARM repeat"/>
    <property type="match status" value="1"/>
</dbReference>
<sequence length="154" mass="17505">MPTEMRGLNQYIADLRACRVRELEEKRINKEMANIRQKFKDGNLDGYSKKKYLAKIVFTYILGYPVDVGHMEAVNLISSPKYSEKQIVLNGSFYSFDDLLKSSNCGILDRRLTHDLPSLFPFVPGLSGLDSVDARKFGLGSTGYQLNPERFGRT</sequence>
<name>A0A5B0N4H8_PUCGR</name>
<dbReference type="GO" id="GO:0006886">
    <property type="term" value="P:intracellular protein transport"/>
    <property type="evidence" value="ECO:0007669"/>
    <property type="project" value="InterPro"/>
</dbReference>
<dbReference type="Gene3D" id="1.25.10.10">
    <property type="entry name" value="Leucine-rich Repeat Variant"/>
    <property type="match status" value="1"/>
</dbReference>
<dbReference type="InterPro" id="IPR016024">
    <property type="entry name" value="ARM-type_fold"/>
</dbReference>
<keyword evidence="2" id="KW-0813">Transport</keyword>
<dbReference type="InterPro" id="IPR050840">
    <property type="entry name" value="Adaptor_Complx_Large_Subunit"/>
</dbReference>
<dbReference type="PANTHER" id="PTHR22780">
    <property type="entry name" value="ADAPTIN, ALPHA/GAMMA/EPSILON"/>
    <property type="match status" value="1"/>
</dbReference>
<evidence type="ECO:0000313" key="7">
    <source>
        <dbReference type="Proteomes" id="UP000324748"/>
    </source>
</evidence>
<dbReference type="EMBL" id="VSWC01000118">
    <property type="protein sequence ID" value="KAA1084141.1"/>
    <property type="molecule type" value="Genomic_DNA"/>
</dbReference>
<dbReference type="Pfam" id="PF01602">
    <property type="entry name" value="Adaptin_N"/>
    <property type="match status" value="1"/>
</dbReference>
<organism evidence="6 7">
    <name type="scientific">Puccinia graminis f. sp. tritici</name>
    <dbReference type="NCBI Taxonomy" id="56615"/>
    <lineage>
        <taxon>Eukaryota</taxon>
        <taxon>Fungi</taxon>
        <taxon>Dikarya</taxon>
        <taxon>Basidiomycota</taxon>
        <taxon>Pucciniomycotina</taxon>
        <taxon>Pucciniomycetes</taxon>
        <taxon>Pucciniales</taxon>
        <taxon>Pucciniaceae</taxon>
        <taxon>Puccinia</taxon>
    </lineage>
</organism>
<evidence type="ECO:0000256" key="3">
    <source>
        <dbReference type="ARBA" id="ARBA00022927"/>
    </source>
</evidence>
<evidence type="ECO:0000256" key="2">
    <source>
        <dbReference type="ARBA" id="ARBA00022448"/>
    </source>
</evidence>
<dbReference type="InterPro" id="IPR002553">
    <property type="entry name" value="Clathrin/coatomer_adapt-like_N"/>
</dbReference>
<proteinExistence type="predicted"/>
<keyword evidence="7" id="KW-1185">Reference proteome</keyword>
<dbReference type="GO" id="GO:0016192">
    <property type="term" value="P:vesicle-mediated transport"/>
    <property type="evidence" value="ECO:0007669"/>
    <property type="project" value="InterPro"/>
</dbReference>
<evidence type="ECO:0000256" key="4">
    <source>
        <dbReference type="ARBA" id="ARBA00023136"/>
    </source>
</evidence>
<evidence type="ECO:0000313" key="6">
    <source>
        <dbReference type="EMBL" id="KAA1084141.1"/>
    </source>
</evidence>
<feature type="domain" description="Clathrin/coatomer adaptor adaptin-like N-terminal" evidence="5">
    <location>
        <begin position="24"/>
        <end position="88"/>
    </location>
</feature>
<reference evidence="6 7" key="1">
    <citation type="submission" date="2019-05" db="EMBL/GenBank/DDBJ databases">
        <title>Emergence of the Ug99 lineage of the wheat stem rust pathogen through somatic hybridization.</title>
        <authorList>
            <person name="Li F."/>
            <person name="Upadhyaya N.M."/>
            <person name="Sperschneider J."/>
            <person name="Matny O."/>
            <person name="Nguyen-Phuc H."/>
            <person name="Mago R."/>
            <person name="Raley C."/>
            <person name="Miller M.E."/>
            <person name="Silverstein K.A.T."/>
            <person name="Henningsen E."/>
            <person name="Hirsch C.D."/>
            <person name="Visser B."/>
            <person name="Pretorius Z.A."/>
            <person name="Steffenson B.J."/>
            <person name="Schwessinger B."/>
            <person name="Dodds P.N."/>
            <person name="Figueroa M."/>
        </authorList>
    </citation>
    <scope>NUCLEOTIDE SEQUENCE [LARGE SCALE GENOMIC DNA]</scope>
    <source>
        <strain evidence="6">21-0</strain>
    </source>
</reference>
<evidence type="ECO:0000256" key="1">
    <source>
        <dbReference type="ARBA" id="ARBA00004308"/>
    </source>
</evidence>
<dbReference type="Proteomes" id="UP000324748">
    <property type="component" value="Unassembled WGS sequence"/>
</dbReference>
<dbReference type="InterPro" id="IPR011989">
    <property type="entry name" value="ARM-like"/>
</dbReference>
<comment type="caution">
    <text evidence="6">The sequence shown here is derived from an EMBL/GenBank/DDBJ whole genome shotgun (WGS) entry which is preliminary data.</text>
</comment>
<gene>
    <name evidence="6" type="ORF">PGT21_018918</name>
</gene>
<dbReference type="OrthoDB" id="28053at2759"/>
<evidence type="ECO:0000259" key="5">
    <source>
        <dbReference type="Pfam" id="PF01602"/>
    </source>
</evidence>
<dbReference type="GO" id="GO:0012505">
    <property type="term" value="C:endomembrane system"/>
    <property type="evidence" value="ECO:0007669"/>
    <property type="project" value="UniProtKB-SubCell"/>
</dbReference>
<dbReference type="GO" id="GO:0030117">
    <property type="term" value="C:membrane coat"/>
    <property type="evidence" value="ECO:0007669"/>
    <property type="project" value="InterPro"/>
</dbReference>
<keyword evidence="3" id="KW-0653">Protein transport</keyword>
<accession>A0A5B0N4H8</accession>
<dbReference type="AlphaFoldDB" id="A0A5B0N4H8"/>